<feature type="region of interest" description="Disordered" evidence="1">
    <location>
        <begin position="25"/>
        <end position="79"/>
    </location>
</feature>
<dbReference type="AlphaFoldDB" id="A0A919W4L8"/>
<name>A0A919W4L8_9ACTN</name>
<organism evidence="2 3">
    <name type="scientific">Winogradskya consettensis</name>
    <dbReference type="NCBI Taxonomy" id="113560"/>
    <lineage>
        <taxon>Bacteria</taxon>
        <taxon>Bacillati</taxon>
        <taxon>Actinomycetota</taxon>
        <taxon>Actinomycetes</taxon>
        <taxon>Micromonosporales</taxon>
        <taxon>Micromonosporaceae</taxon>
        <taxon>Winogradskya</taxon>
    </lineage>
</organism>
<gene>
    <name evidence="2" type="ORF">Aco04nite_65880</name>
</gene>
<reference evidence="2" key="1">
    <citation type="submission" date="2021-03" db="EMBL/GenBank/DDBJ databases">
        <title>Whole genome shotgun sequence of Actinoplanes consettensis NBRC 14913.</title>
        <authorList>
            <person name="Komaki H."/>
            <person name="Tamura T."/>
        </authorList>
    </citation>
    <scope>NUCLEOTIDE SEQUENCE</scope>
    <source>
        <strain evidence="2">NBRC 14913</strain>
    </source>
</reference>
<evidence type="ECO:0000313" key="3">
    <source>
        <dbReference type="Proteomes" id="UP000680865"/>
    </source>
</evidence>
<feature type="compositionally biased region" description="Polar residues" evidence="1">
    <location>
        <begin position="38"/>
        <end position="55"/>
    </location>
</feature>
<keyword evidence="3" id="KW-1185">Reference proteome</keyword>
<proteinExistence type="predicted"/>
<comment type="caution">
    <text evidence="2">The sequence shown here is derived from an EMBL/GenBank/DDBJ whole genome shotgun (WGS) entry which is preliminary data.</text>
</comment>
<sequence>MPGPCLTVRNPAPELPRLDHHDIVVATSKQLPRHQHPGTPTTHNNHSPSHGTSPISYKHDRHNSLSRPPPTPLSTPKPVISHLMDGLQHAAREVTPT</sequence>
<dbReference type="Proteomes" id="UP000680865">
    <property type="component" value="Unassembled WGS sequence"/>
</dbReference>
<protein>
    <submittedName>
        <fullName evidence="2">Uncharacterized protein</fullName>
    </submittedName>
</protein>
<evidence type="ECO:0000313" key="2">
    <source>
        <dbReference type="EMBL" id="GIM79513.1"/>
    </source>
</evidence>
<dbReference type="EMBL" id="BOQP01000039">
    <property type="protein sequence ID" value="GIM79513.1"/>
    <property type="molecule type" value="Genomic_DNA"/>
</dbReference>
<evidence type="ECO:0000256" key="1">
    <source>
        <dbReference type="SAM" id="MobiDB-lite"/>
    </source>
</evidence>
<accession>A0A919W4L8</accession>